<protein>
    <submittedName>
        <fullName evidence="1">Uncharacterized protein</fullName>
    </submittedName>
</protein>
<accession>A0A653A972</accession>
<name>A0A653A972_UNCDX</name>
<sequence>MDLPTGLKQVWREIPADLPEIGGFFQPVRKWLEEESRPGDFVLIQGDFGACYLMAGFAFEKGLVPVYSTTDREVEEERGADGLVKVTHAFRHRIYRKYGI</sequence>
<organism evidence="1">
    <name type="scientific">Uncultured Desulfatiglans sp</name>
    <dbReference type="NCBI Taxonomy" id="1748965"/>
    <lineage>
        <taxon>Bacteria</taxon>
        <taxon>Pseudomonadati</taxon>
        <taxon>Thermodesulfobacteriota</taxon>
        <taxon>Desulfobacteria</taxon>
        <taxon>Desulfatiglandales</taxon>
        <taxon>Desulfatiglandaceae</taxon>
        <taxon>Desulfatiglans</taxon>
        <taxon>environmental samples</taxon>
    </lineage>
</organism>
<dbReference type="EMBL" id="UPXX01000027">
    <property type="protein sequence ID" value="VBB44550.1"/>
    <property type="molecule type" value="Genomic_DNA"/>
</dbReference>
<evidence type="ECO:0000313" key="1">
    <source>
        <dbReference type="EMBL" id="VBB44550.1"/>
    </source>
</evidence>
<dbReference type="NCBIfam" id="NF040559">
    <property type="entry name" value="CAS_Csx20"/>
    <property type="match status" value="1"/>
</dbReference>
<proteinExistence type="predicted"/>
<dbReference type="AlphaFoldDB" id="A0A653A972"/>
<gene>
    <name evidence="1" type="ORF">TRIP_B330654</name>
</gene>
<dbReference type="InterPro" id="IPR049811">
    <property type="entry name" value="MJ1673-like_dom"/>
</dbReference>
<reference evidence="1" key="1">
    <citation type="submission" date="2018-07" db="EMBL/GenBank/DDBJ databases">
        <authorList>
            <consortium name="Genoscope - CEA"/>
            <person name="William W."/>
        </authorList>
    </citation>
    <scope>NUCLEOTIDE SEQUENCE</scope>
    <source>
        <strain evidence="1">IK1</strain>
    </source>
</reference>